<protein>
    <submittedName>
        <fullName evidence="2">Uncharacterized protein</fullName>
    </submittedName>
</protein>
<evidence type="ECO:0000313" key="3">
    <source>
        <dbReference type="Proteomes" id="UP000295136"/>
    </source>
</evidence>
<accession>A0A4R5E8R2</accession>
<dbReference type="AlphaFoldDB" id="A0A4R5E8R2"/>
<evidence type="ECO:0000256" key="1">
    <source>
        <dbReference type="SAM" id="MobiDB-lite"/>
    </source>
</evidence>
<proteinExistence type="predicted"/>
<organism evidence="2 3">
    <name type="scientific">Nonomuraea mesophila</name>
    <dbReference type="NCBI Taxonomy" id="2530382"/>
    <lineage>
        <taxon>Bacteria</taxon>
        <taxon>Bacillati</taxon>
        <taxon>Actinomycetota</taxon>
        <taxon>Actinomycetes</taxon>
        <taxon>Streptosporangiales</taxon>
        <taxon>Streptosporangiaceae</taxon>
        <taxon>Nonomuraea</taxon>
    </lineage>
</organism>
<dbReference type="RefSeq" id="WP_132640248.1">
    <property type="nucleotide sequence ID" value="NZ_SMLD01000214.1"/>
</dbReference>
<comment type="caution">
    <text evidence="2">The sequence shown here is derived from an EMBL/GenBank/DDBJ whole genome shotgun (WGS) entry which is preliminary data.</text>
</comment>
<gene>
    <name evidence="2" type="ORF">E1295_42890</name>
</gene>
<feature type="compositionally biased region" description="Basic and acidic residues" evidence="1">
    <location>
        <begin position="68"/>
        <end position="77"/>
    </location>
</feature>
<dbReference type="EMBL" id="SMLD01000214">
    <property type="protein sequence ID" value="TDE27837.1"/>
    <property type="molecule type" value="Genomic_DNA"/>
</dbReference>
<reference evidence="2 3" key="1">
    <citation type="submission" date="2019-03" db="EMBL/GenBank/DDBJ databases">
        <title>Draft genome sequences of novel Actinobacteria.</title>
        <authorList>
            <person name="Sahin N."/>
            <person name="Ay H."/>
            <person name="Saygin H."/>
        </authorList>
    </citation>
    <scope>NUCLEOTIDE SEQUENCE [LARGE SCALE GENOMIC DNA]</scope>
    <source>
        <strain evidence="2 3">6K102</strain>
    </source>
</reference>
<sequence>MATTAAHRRDGIDACSRYLTNNLEYLRHDQALEAGWPIATGVIEGARRHLIADSSTSPGTLGPGRSRSRPETPRSGHQRCLDEYWRFHLARQHERVHRNDYQDGYSLTA</sequence>
<dbReference type="Proteomes" id="UP000295136">
    <property type="component" value="Unassembled WGS sequence"/>
</dbReference>
<evidence type="ECO:0000313" key="2">
    <source>
        <dbReference type="EMBL" id="TDE27837.1"/>
    </source>
</evidence>
<feature type="region of interest" description="Disordered" evidence="1">
    <location>
        <begin position="49"/>
        <end position="77"/>
    </location>
</feature>
<keyword evidence="3" id="KW-1185">Reference proteome</keyword>
<name>A0A4R5E8R2_9ACTN</name>